<evidence type="ECO:0000313" key="2">
    <source>
        <dbReference type="EMBL" id="MDO7847604.1"/>
    </source>
</evidence>
<dbReference type="RefSeq" id="WP_305012281.1">
    <property type="nucleotide sequence ID" value="NZ_JAUQSX010000007.1"/>
</dbReference>
<keyword evidence="3" id="KW-1185">Reference proteome</keyword>
<name>A0ABT9ACM1_9BACT</name>
<dbReference type="InterPro" id="IPR021361">
    <property type="entry name" value="Tad2-like_dom"/>
</dbReference>
<accession>A0ABT9ACM1</accession>
<dbReference type="Proteomes" id="UP001167796">
    <property type="component" value="Unassembled WGS sequence"/>
</dbReference>
<sequence length="82" mass="8957">MITGFTSQGIDFGHALAALKTGKKVTRQIWGGYWRMDACSVSFPEGKAQDFTVIMAYLKDGGVAPAQPYQSDLLATDWVILD</sequence>
<reference evidence="2" key="1">
    <citation type="submission" date="2023-07" db="EMBL/GenBank/DDBJ databases">
        <authorList>
            <person name="Kim M.K."/>
        </authorList>
    </citation>
    <scope>NUCLEOTIDE SEQUENCE</scope>
    <source>
        <strain evidence="2">M29</strain>
    </source>
</reference>
<protein>
    <submittedName>
        <fullName evidence="2">DUF2829 domain-containing protein</fullName>
    </submittedName>
</protein>
<organism evidence="2 3">
    <name type="scientific">Hymenobacter mellowenesis</name>
    <dbReference type="NCBI Taxonomy" id="3063995"/>
    <lineage>
        <taxon>Bacteria</taxon>
        <taxon>Pseudomonadati</taxon>
        <taxon>Bacteroidota</taxon>
        <taxon>Cytophagia</taxon>
        <taxon>Cytophagales</taxon>
        <taxon>Hymenobacteraceae</taxon>
        <taxon>Hymenobacter</taxon>
    </lineage>
</organism>
<comment type="caution">
    <text evidence="2">The sequence shown here is derived from an EMBL/GenBank/DDBJ whole genome shotgun (WGS) entry which is preliminary data.</text>
</comment>
<dbReference type="Pfam" id="PF11195">
    <property type="entry name" value="Tad2-like"/>
    <property type="match status" value="1"/>
</dbReference>
<evidence type="ECO:0000259" key="1">
    <source>
        <dbReference type="Pfam" id="PF11195"/>
    </source>
</evidence>
<evidence type="ECO:0000313" key="3">
    <source>
        <dbReference type="Proteomes" id="UP001167796"/>
    </source>
</evidence>
<feature type="domain" description="Thoeris anti-defense 2-like" evidence="1">
    <location>
        <begin position="11"/>
        <end position="80"/>
    </location>
</feature>
<proteinExistence type="predicted"/>
<dbReference type="EMBL" id="JAUQSX010000007">
    <property type="protein sequence ID" value="MDO7847604.1"/>
    <property type="molecule type" value="Genomic_DNA"/>
</dbReference>
<gene>
    <name evidence="2" type="ORF">Q5H92_14645</name>
</gene>